<proteinExistence type="predicted"/>
<gene>
    <name evidence="1" type="ORF">NTEN_LOCUS23007</name>
</gene>
<protein>
    <submittedName>
        <fullName evidence="1">Uncharacterized protein</fullName>
    </submittedName>
</protein>
<dbReference type="AlphaFoldDB" id="A0A6H5HQU4"/>
<dbReference type="Gene3D" id="1.10.530.10">
    <property type="match status" value="1"/>
</dbReference>
<dbReference type="SUPFAM" id="SSF53955">
    <property type="entry name" value="Lysozyme-like"/>
    <property type="match status" value="1"/>
</dbReference>
<sequence length="181" mass="20559">MRIAAAIFLLAVSTRYYGDGKIYKPCELAQEAYKIFITSRGARADEDPNLRALTQYLDDIPLIVCIAGYHNFNTSNEYSLGDGHYREGLFGIVRHAGAGSKKRNRFLDDDISNDIFELIHVLYVGSYSNNVTHKFYASACHQPSRASYVYCYLNEYVFGSYPVLVPNNPDFLVSLYQNPRL</sequence>
<dbReference type="EMBL" id="CADCXU010033925">
    <property type="protein sequence ID" value="CAB0019295.1"/>
    <property type="molecule type" value="Genomic_DNA"/>
</dbReference>
<keyword evidence="2" id="KW-1185">Reference proteome</keyword>
<dbReference type="InterPro" id="IPR023346">
    <property type="entry name" value="Lysozyme-like_dom_sf"/>
</dbReference>
<evidence type="ECO:0000313" key="2">
    <source>
        <dbReference type="Proteomes" id="UP000479000"/>
    </source>
</evidence>
<organism evidence="1 2">
    <name type="scientific">Nesidiocoris tenuis</name>
    <dbReference type="NCBI Taxonomy" id="355587"/>
    <lineage>
        <taxon>Eukaryota</taxon>
        <taxon>Metazoa</taxon>
        <taxon>Ecdysozoa</taxon>
        <taxon>Arthropoda</taxon>
        <taxon>Hexapoda</taxon>
        <taxon>Insecta</taxon>
        <taxon>Pterygota</taxon>
        <taxon>Neoptera</taxon>
        <taxon>Paraneoptera</taxon>
        <taxon>Hemiptera</taxon>
        <taxon>Heteroptera</taxon>
        <taxon>Panheteroptera</taxon>
        <taxon>Cimicomorpha</taxon>
        <taxon>Miridae</taxon>
        <taxon>Dicyphina</taxon>
        <taxon>Nesidiocoris</taxon>
    </lineage>
</organism>
<dbReference type="Proteomes" id="UP000479000">
    <property type="component" value="Unassembled WGS sequence"/>
</dbReference>
<accession>A0A6H5HQU4</accession>
<reference evidence="1 2" key="1">
    <citation type="submission" date="2020-02" db="EMBL/GenBank/DDBJ databases">
        <authorList>
            <person name="Ferguson B K."/>
        </authorList>
    </citation>
    <scope>NUCLEOTIDE SEQUENCE [LARGE SCALE GENOMIC DNA]</scope>
</reference>
<name>A0A6H5HQU4_9HEMI</name>
<evidence type="ECO:0000313" key="1">
    <source>
        <dbReference type="EMBL" id="CAB0019295.1"/>
    </source>
</evidence>
<dbReference type="OrthoDB" id="10488125at2759"/>